<dbReference type="EMBL" id="JAPDRN010000077">
    <property type="protein sequence ID" value="KAJ9627480.1"/>
    <property type="molecule type" value="Genomic_DNA"/>
</dbReference>
<accession>A0AA38XXI9</accession>
<proteinExistence type="predicted"/>
<dbReference type="AlphaFoldDB" id="A0AA38XXI9"/>
<gene>
    <name evidence="1" type="ORF">H2204_009707</name>
</gene>
<evidence type="ECO:0000313" key="1">
    <source>
        <dbReference type="EMBL" id="KAJ9627480.1"/>
    </source>
</evidence>
<name>A0AA38XXI9_9EURO</name>
<reference evidence="1" key="1">
    <citation type="submission" date="2022-10" db="EMBL/GenBank/DDBJ databases">
        <title>Culturing micro-colonial fungi from biological soil crusts in the Mojave desert and describing Neophaeococcomyces mojavensis, and introducing the new genera and species Taxawa tesnikishii.</title>
        <authorList>
            <person name="Kurbessoian T."/>
            <person name="Stajich J.E."/>
        </authorList>
    </citation>
    <scope>NUCLEOTIDE SEQUENCE</scope>
    <source>
        <strain evidence="1">TK_35</strain>
    </source>
</reference>
<comment type="caution">
    <text evidence="1">The sequence shown here is derived from an EMBL/GenBank/DDBJ whole genome shotgun (WGS) entry which is preliminary data.</text>
</comment>
<protein>
    <submittedName>
        <fullName evidence="1">Uncharacterized protein</fullName>
    </submittedName>
</protein>
<sequence length="281" mass="29279">MLATFSDQSAAASGFRSRTGFGIHWAPVIGYLKNPFPTSLQAPTHARDSDGCSKQAMARQLGHIRGVVGGRLRQGESCDKGSGQEHFALITRTLNKLLLLTGLGLAMAATATAAESIRKTAPKQEDIDRALALVACKADRTAFRTLAYQLRDIPTSGKPSAGWRPIADKGGAYGNALGDMPGVVAEMQLPAPVLVFGHPSTRLILSRGSVLAVFDGALATDLASALSLDTPGTQGSPGGMRVVQSAPEAQGDGIEVMALVAQRIEADPAPIAVAGCLYFTR</sequence>
<organism evidence="1">
    <name type="scientific">Knufia peltigerae</name>
    <dbReference type="NCBI Taxonomy" id="1002370"/>
    <lineage>
        <taxon>Eukaryota</taxon>
        <taxon>Fungi</taxon>
        <taxon>Dikarya</taxon>
        <taxon>Ascomycota</taxon>
        <taxon>Pezizomycotina</taxon>
        <taxon>Eurotiomycetes</taxon>
        <taxon>Chaetothyriomycetidae</taxon>
        <taxon>Chaetothyriales</taxon>
        <taxon>Trichomeriaceae</taxon>
        <taxon>Knufia</taxon>
    </lineage>
</organism>